<name>A0AAD7WT74_9TELE</name>
<gene>
    <name evidence="1" type="ORF">AAFF_G00251860</name>
</gene>
<dbReference type="AlphaFoldDB" id="A0AAD7WT74"/>
<keyword evidence="2" id="KW-1185">Reference proteome</keyword>
<dbReference type="EMBL" id="JAINUG010000034">
    <property type="protein sequence ID" value="KAJ8408551.1"/>
    <property type="molecule type" value="Genomic_DNA"/>
</dbReference>
<evidence type="ECO:0000313" key="1">
    <source>
        <dbReference type="EMBL" id="KAJ8408551.1"/>
    </source>
</evidence>
<sequence length="81" mass="8517">MVPERHRGKSLAGLVLHRLTAETRAGHSQPLGALPGPSIRAFAIQEGPSPSSIMANVVDTKLYDILGVSPTTSANELKTVT</sequence>
<accession>A0AAD7WT74</accession>
<organism evidence="1 2">
    <name type="scientific">Aldrovandia affinis</name>
    <dbReference type="NCBI Taxonomy" id="143900"/>
    <lineage>
        <taxon>Eukaryota</taxon>
        <taxon>Metazoa</taxon>
        <taxon>Chordata</taxon>
        <taxon>Craniata</taxon>
        <taxon>Vertebrata</taxon>
        <taxon>Euteleostomi</taxon>
        <taxon>Actinopterygii</taxon>
        <taxon>Neopterygii</taxon>
        <taxon>Teleostei</taxon>
        <taxon>Notacanthiformes</taxon>
        <taxon>Halosauridae</taxon>
        <taxon>Aldrovandia</taxon>
    </lineage>
</organism>
<evidence type="ECO:0000313" key="2">
    <source>
        <dbReference type="Proteomes" id="UP001221898"/>
    </source>
</evidence>
<proteinExistence type="predicted"/>
<dbReference type="Proteomes" id="UP001221898">
    <property type="component" value="Unassembled WGS sequence"/>
</dbReference>
<protein>
    <submittedName>
        <fullName evidence="1">Uncharacterized protein</fullName>
    </submittedName>
</protein>
<comment type="caution">
    <text evidence="1">The sequence shown here is derived from an EMBL/GenBank/DDBJ whole genome shotgun (WGS) entry which is preliminary data.</text>
</comment>
<reference evidence="1" key="1">
    <citation type="journal article" date="2023" name="Science">
        <title>Genome structures resolve the early diversification of teleost fishes.</title>
        <authorList>
            <person name="Parey E."/>
            <person name="Louis A."/>
            <person name="Montfort J."/>
            <person name="Bouchez O."/>
            <person name="Roques C."/>
            <person name="Iampietro C."/>
            <person name="Lluch J."/>
            <person name="Castinel A."/>
            <person name="Donnadieu C."/>
            <person name="Desvignes T."/>
            <person name="Floi Bucao C."/>
            <person name="Jouanno E."/>
            <person name="Wen M."/>
            <person name="Mejri S."/>
            <person name="Dirks R."/>
            <person name="Jansen H."/>
            <person name="Henkel C."/>
            <person name="Chen W.J."/>
            <person name="Zahm M."/>
            <person name="Cabau C."/>
            <person name="Klopp C."/>
            <person name="Thompson A.W."/>
            <person name="Robinson-Rechavi M."/>
            <person name="Braasch I."/>
            <person name="Lecointre G."/>
            <person name="Bobe J."/>
            <person name="Postlethwait J.H."/>
            <person name="Berthelot C."/>
            <person name="Roest Crollius H."/>
            <person name="Guiguen Y."/>
        </authorList>
    </citation>
    <scope>NUCLEOTIDE SEQUENCE</scope>
    <source>
        <strain evidence="1">NC1722</strain>
    </source>
</reference>